<keyword evidence="2" id="KW-0223">Dioxygenase</keyword>
<dbReference type="Gene3D" id="3.10.180.10">
    <property type="entry name" value="2,3-Dihydroxybiphenyl 1,2-Dioxygenase, domain 1"/>
    <property type="match status" value="1"/>
</dbReference>
<dbReference type="Pfam" id="PF00903">
    <property type="entry name" value="Glyoxalase"/>
    <property type="match status" value="1"/>
</dbReference>
<dbReference type="InterPro" id="IPR037523">
    <property type="entry name" value="VOC_core"/>
</dbReference>
<protein>
    <submittedName>
        <fullName evidence="2">Catechol 2,3-dioxygenase</fullName>
    </submittedName>
</protein>
<evidence type="ECO:0000259" key="1">
    <source>
        <dbReference type="PROSITE" id="PS51819"/>
    </source>
</evidence>
<dbReference type="PROSITE" id="PS51819">
    <property type="entry name" value="VOC"/>
    <property type="match status" value="1"/>
</dbReference>
<sequence>MAIELNHIIVYAKDAKASAKFLADILGLEVGDKWGPFYPLVVSNGVTLDYFDTTGDIQSQHCAFLVSDDEFDASFERIKAAGIPYWADPYKQKPNEINHMYGGRGFYFDDPDGHAMELLTAPYA</sequence>
<reference evidence="2 3" key="1">
    <citation type="submission" date="2017-04" db="EMBL/GenBank/DDBJ databases">
        <authorList>
            <person name="Afonso C.L."/>
            <person name="Miller P.J."/>
            <person name="Scott M.A."/>
            <person name="Spackman E."/>
            <person name="Goraichik I."/>
            <person name="Dimitrov K.M."/>
            <person name="Suarez D.L."/>
            <person name="Swayne D.E."/>
        </authorList>
    </citation>
    <scope>NUCLEOTIDE SEQUENCE [LARGE SCALE GENOMIC DNA]</scope>
    <source>
        <strain evidence="2 3">DSM 43828</strain>
    </source>
</reference>
<dbReference type="GO" id="GO:0051213">
    <property type="term" value="F:dioxygenase activity"/>
    <property type="evidence" value="ECO:0007669"/>
    <property type="project" value="UniProtKB-KW"/>
</dbReference>
<evidence type="ECO:0000313" key="2">
    <source>
        <dbReference type="EMBL" id="SMD24214.1"/>
    </source>
</evidence>
<gene>
    <name evidence="2" type="ORF">SAMN05661093_08362</name>
</gene>
<dbReference type="AlphaFoldDB" id="A0A1Y5Y3B4"/>
<dbReference type="Proteomes" id="UP000192674">
    <property type="component" value="Unassembled WGS sequence"/>
</dbReference>
<name>A0A1Y5Y3B4_KIBAR</name>
<dbReference type="RefSeq" id="WP_033389269.1">
    <property type="nucleotide sequence ID" value="NZ_FWXV01000010.1"/>
</dbReference>
<feature type="domain" description="VOC" evidence="1">
    <location>
        <begin position="4"/>
        <end position="121"/>
    </location>
</feature>
<dbReference type="CDD" id="cd08351">
    <property type="entry name" value="ChaP_like"/>
    <property type="match status" value="1"/>
</dbReference>
<dbReference type="InterPro" id="IPR029068">
    <property type="entry name" value="Glyas_Bleomycin-R_OHBP_Dase"/>
</dbReference>
<accession>A0A1Y5Y3B4</accession>
<dbReference type="SUPFAM" id="SSF54593">
    <property type="entry name" value="Glyoxalase/Bleomycin resistance protein/Dihydroxybiphenyl dioxygenase"/>
    <property type="match status" value="1"/>
</dbReference>
<keyword evidence="2" id="KW-0560">Oxidoreductase</keyword>
<keyword evidence="3" id="KW-1185">Reference proteome</keyword>
<organism evidence="2 3">
    <name type="scientific">Kibdelosporangium aridum</name>
    <dbReference type="NCBI Taxonomy" id="2030"/>
    <lineage>
        <taxon>Bacteria</taxon>
        <taxon>Bacillati</taxon>
        <taxon>Actinomycetota</taxon>
        <taxon>Actinomycetes</taxon>
        <taxon>Pseudonocardiales</taxon>
        <taxon>Pseudonocardiaceae</taxon>
        <taxon>Kibdelosporangium</taxon>
    </lineage>
</organism>
<proteinExistence type="predicted"/>
<dbReference type="OrthoDB" id="9810341at2"/>
<evidence type="ECO:0000313" key="3">
    <source>
        <dbReference type="Proteomes" id="UP000192674"/>
    </source>
</evidence>
<dbReference type="InterPro" id="IPR004360">
    <property type="entry name" value="Glyas_Fos-R_dOase_dom"/>
</dbReference>
<dbReference type="EMBL" id="FWXV01000010">
    <property type="protein sequence ID" value="SMD24214.1"/>
    <property type="molecule type" value="Genomic_DNA"/>
</dbReference>